<dbReference type="AlphaFoldDB" id="A0A183MWS0"/>
<evidence type="ECO:0000313" key="2">
    <source>
        <dbReference type="Proteomes" id="UP000277204"/>
    </source>
</evidence>
<evidence type="ECO:0000313" key="1">
    <source>
        <dbReference type="EMBL" id="VDP35962.1"/>
    </source>
</evidence>
<proteinExistence type="predicted"/>
<sequence>MNETEAKKHWTVGEAGVQRFKTAFLRDTNKFNEFKITLNKRFQALQYLLKENGTTMEDNLKGIEEALASTRQDVLGRKKQHHKEWISIKTLDRIEEIIGALKLTSRNMWKS</sequence>
<accession>A0A183MWS0</accession>
<organism evidence="1 2">
    <name type="scientific">Schistosoma margrebowiei</name>
    <dbReference type="NCBI Taxonomy" id="48269"/>
    <lineage>
        <taxon>Eukaryota</taxon>
        <taxon>Metazoa</taxon>
        <taxon>Spiralia</taxon>
        <taxon>Lophotrochozoa</taxon>
        <taxon>Platyhelminthes</taxon>
        <taxon>Trematoda</taxon>
        <taxon>Digenea</taxon>
        <taxon>Strigeidida</taxon>
        <taxon>Schistosomatoidea</taxon>
        <taxon>Schistosomatidae</taxon>
        <taxon>Schistosoma</taxon>
    </lineage>
</organism>
<dbReference type="EMBL" id="UZAI01018333">
    <property type="protein sequence ID" value="VDP35962.1"/>
    <property type="molecule type" value="Genomic_DNA"/>
</dbReference>
<gene>
    <name evidence="1" type="ORF">SMRZ_LOCUS20495</name>
</gene>
<reference evidence="1 2" key="1">
    <citation type="submission" date="2018-11" db="EMBL/GenBank/DDBJ databases">
        <authorList>
            <consortium name="Pathogen Informatics"/>
        </authorList>
    </citation>
    <scope>NUCLEOTIDE SEQUENCE [LARGE SCALE GENOMIC DNA]</scope>
    <source>
        <strain evidence="1 2">Zambia</strain>
    </source>
</reference>
<name>A0A183MWS0_9TREM</name>
<keyword evidence="2" id="KW-1185">Reference proteome</keyword>
<protein>
    <submittedName>
        <fullName evidence="1">Uncharacterized protein</fullName>
    </submittedName>
</protein>
<dbReference type="Proteomes" id="UP000277204">
    <property type="component" value="Unassembled WGS sequence"/>
</dbReference>